<gene>
    <name evidence="2" type="ORF">AAFF_G00250760</name>
</gene>
<evidence type="ECO:0000256" key="1">
    <source>
        <dbReference type="SAM" id="MobiDB-lite"/>
    </source>
</evidence>
<feature type="compositionally biased region" description="Polar residues" evidence="1">
    <location>
        <begin position="24"/>
        <end position="34"/>
    </location>
</feature>
<comment type="caution">
    <text evidence="2">The sequence shown here is derived from an EMBL/GenBank/DDBJ whole genome shotgun (WGS) entry which is preliminary data.</text>
</comment>
<dbReference type="Proteomes" id="UP001221898">
    <property type="component" value="Unassembled WGS sequence"/>
</dbReference>
<dbReference type="AlphaFoldDB" id="A0AAD7RCP7"/>
<proteinExistence type="predicted"/>
<sequence length="93" mass="9794">MQPLSRVPSHASSPSLEVHRQPASGATSPGQFQSPLALPGDGALRDGRGFAVLERPGEQQGISGSAVLTRPAVSFRFLGEAGTRCQRDCHLPF</sequence>
<keyword evidence="3" id="KW-1185">Reference proteome</keyword>
<protein>
    <submittedName>
        <fullName evidence="2">Uncharacterized protein</fullName>
    </submittedName>
</protein>
<organism evidence="2 3">
    <name type="scientific">Aldrovandia affinis</name>
    <dbReference type="NCBI Taxonomy" id="143900"/>
    <lineage>
        <taxon>Eukaryota</taxon>
        <taxon>Metazoa</taxon>
        <taxon>Chordata</taxon>
        <taxon>Craniata</taxon>
        <taxon>Vertebrata</taxon>
        <taxon>Euteleostomi</taxon>
        <taxon>Actinopterygii</taxon>
        <taxon>Neopterygii</taxon>
        <taxon>Teleostei</taxon>
        <taxon>Notacanthiformes</taxon>
        <taxon>Halosauridae</taxon>
        <taxon>Aldrovandia</taxon>
    </lineage>
</organism>
<accession>A0AAD7RCP7</accession>
<evidence type="ECO:0000313" key="2">
    <source>
        <dbReference type="EMBL" id="KAJ8377844.1"/>
    </source>
</evidence>
<name>A0AAD7RCP7_9TELE</name>
<reference evidence="2" key="1">
    <citation type="journal article" date="2023" name="Science">
        <title>Genome structures resolve the early diversification of teleost fishes.</title>
        <authorList>
            <person name="Parey E."/>
            <person name="Louis A."/>
            <person name="Montfort J."/>
            <person name="Bouchez O."/>
            <person name="Roques C."/>
            <person name="Iampietro C."/>
            <person name="Lluch J."/>
            <person name="Castinel A."/>
            <person name="Donnadieu C."/>
            <person name="Desvignes T."/>
            <person name="Floi Bucao C."/>
            <person name="Jouanno E."/>
            <person name="Wen M."/>
            <person name="Mejri S."/>
            <person name="Dirks R."/>
            <person name="Jansen H."/>
            <person name="Henkel C."/>
            <person name="Chen W.J."/>
            <person name="Zahm M."/>
            <person name="Cabau C."/>
            <person name="Klopp C."/>
            <person name="Thompson A.W."/>
            <person name="Robinson-Rechavi M."/>
            <person name="Braasch I."/>
            <person name="Lecointre G."/>
            <person name="Bobe J."/>
            <person name="Postlethwait J.H."/>
            <person name="Berthelot C."/>
            <person name="Roest Crollius H."/>
            <person name="Guiguen Y."/>
        </authorList>
    </citation>
    <scope>NUCLEOTIDE SEQUENCE</scope>
    <source>
        <strain evidence="2">NC1722</strain>
    </source>
</reference>
<dbReference type="EMBL" id="JAINUG010000338">
    <property type="protein sequence ID" value="KAJ8377844.1"/>
    <property type="molecule type" value="Genomic_DNA"/>
</dbReference>
<feature type="region of interest" description="Disordered" evidence="1">
    <location>
        <begin position="1"/>
        <end position="44"/>
    </location>
</feature>
<evidence type="ECO:0000313" key="3">
    <source>
        <dbReference type="Proteomes" id="UP001221898"/>
    </source>
</evidence>